<dbReference type="GeneID" id="9055908"/>
<feature type="domain" description="CCHC-type" evidence="3">
    <location>
        <begin position="360"/>
        <end position="375"/>
    </location>
</feature>
<feature type="compositionally biased region" description="Gly residues" evidence="2">
    <location>
        <begin position="1"/>
        <end position="20"/>
    </location>
</feature>
<dbReference type="PROSITE" id="PS50158">
    <property type="entry name" value="ZF_CCHC"/>
    <property type="match status" value="1"/>
</dbReference>
<evidence type="ECO:0000259" key="3">
    <source>
        <dbReference type="PROSITE" id="PS50158"/>
    </source>
</evidence>
<dbReference type="GO" id="GO:0008270">
    <property type="term" value="F:zinc ion binding"/>
    <property type="evidence" value="ECO:0007669"/>
    <property type="project" value="UniProtKB-KW"/>
</dbReference>
<evidence type="ECO:0000256" key="2">
    <source>
        <dbReference type="SAM" id="MobiDB-lite"/>
    </source>
</evidence>
<feature type="region of interest" description="Disordered" evidence="2">
    <location>
        <begin position="1"/>
        <end position="45"/>
    </location>
</feature>
<dbReference type="OrthoDB" id="457364at2759"/>
<dbReference type="SUPFAM" id="SSF57756">
    <property type="entry name" value="Retrovirus zinc finger-like domains"/>
    <property type="match status" value="1"/>
</dbReference>
<dbReference type="InParanoid" id="C5L9L6"/>
<sequence>MVNGSGPGPGVVPGPEGGSSGSLNREDGFVDPAAEGERAARECADKGGNDELCAWARNMAEETARRHNETIKTTWQAVGSHKDSSSSEPCEAPIPPVHAYGGLPTVMQVSAPMPEKYDGTGDLRLWFRRYENCGQAVGWSEGAMAAHLGGYLSGQFFECWEKNAKCGPYRQGKALLLDLFDRRVADQSLERFYATKWDRKSKIGLFVTKLFTAIDEYNATLPETEQLSDKTRGRMVLDRLVANVSGGAKTALRNKKPSTVADMCRIVEDHTHSEDTQEKPKQPPQAAVAAEMILPDTMRAFTETMQAVIQEIKGLKTTFPGDAQGKGKGVRRLPPVKKCPICQGGHYVFHCPEKKYEKGCFLCGQNEHRVRSCPQLKNKVSAGNEEGGR</sequence>
<dbReference type="EMBL" id="GG680518">
    <property type="protein sequence ID" value="EER06577.1"/>
    <property type="molecule type" value="Genomic_DNA"/>
</dbReference>
<feature type="compositionally biased region" description="Basic and acidic residues" evidence="2">
    <location>
        <begin position="35"/>
        <end position="45"/>
    </location>
</feature>
<dbReference type="RefSeq" id="XP_002774761.1">
    <property type="nucleotide sequence ID" value="XM_002774715.1"/>
</dbReference>
<dbReference type="Proteomes" id="UP000007800">
    <property type="component" value="Unassembled WGS sequence"/>
</dbReference>
<evidence type="ECO:0000313" key="4">
    <source>
        <dbReference type="EMBL" id="EER06577.1"/>
    </source>
</evidence>
<dbReference type="SMART" id="SM00343">
    <property type="entry name" value="ZnF_C2HC"/>
    <property type="match status" value="2"/>
</dbReference>
<dbReference type="AlphaFoldDB" id="C5L9L6"/>
<evidence type="ECO:0000313" key="5">
    <source>
        <dbReference type="Proteomes" id="UP000007800"/>
    </source>
</evidence>
<dbReference type="InterPro" id="IPR036875">
    <property type="entry name" value="Znf_CCHC_sf"/>
</dbReference>
<dbReference type="GO" id="GO:0003676">
    <property type="term" value="F:nucleic acid binding"/>
    <property type="evidence" value="ECO:0007669"/>
    <property type="project" value="InterPro"/>
</dbReference>
<keyword evidence="1" id="KW-0479">Metal-binding</keyword>
<protein>
    <recommendedName>
        <fullName evidence="3">CCHC-type domain-containing protein</fullName>
    </recommendedName>
</protein>
<keyword evidence="1" id="KW-0862">Zinc</keyword>
<keyword evidence="1" id="KW-0863">Zinc-finger</keyword>
<reference evidence="4 5" key="1">
    <citation type="submission" date="2008-07" db="EMBL/GenBank/DDBJ databases">
        <authorList>
            <person name="El-Sayed N."/>
            <person name="Caler E."/>
            <person name="Inman J."/>
            <person name="Amedeo P."/>
            <person name="Hass B."/>
            <person name="Wortman J."/>
        </authorList>
    </citation>
    <scope>NUCLEOTIDE SEQUENCE [LARGE SCALE GENOMIC DNA]</scope>
    <source>
        <strain evidence="5">ATCC 50983 / TXsc</strain>
    </source>
</reference>
<dbReference type="InterPro" id="IPR001878">
    <property type="entry name" value="Znf_CCHC"/>
</dbReference>
<gene>
    <name evidence="4" type="ORF">Pmar_PMAR014761</name>
</gene>
<name>C5L9L6_PERM5</name>
<evidence type="ECO:0000256" key="1">
    <source>
        <dbReference type="PROSITE-ProRule" id="PRU00047"/>
    </source>
</evidence>
<accession>C5L9L6</accession>
<proteinExistence type="predicted"/>
<keyword evidence="5" id="KW-1185">Reference proteome</keyword>
<dbReference type="Gene3D" id="4.10.60.10">
    <property type="entry name" value="Zinc finger, CCHC-type"/>
    <property type="match status" value="1"/>
</dbReference>
<organism evidence="5">
    <name type="scientific">Perkinsus marinus (strain ATCC 50983 / TXsc)</name>
    <dbReference type="NCBI Taxonomy" id="423536"/>
    <lineage>
        <taxon>Eukaryota</taxon>
        <taxon>Sar</taxon>
        <taxon>Alveolata</taxon>
        <taxon>Perkinsozoa</taxon>
        <taxon>Perkinsea</taxon>
        <taxon>Perkinsida</taxon>
        <taxon>Perkinsidae</taxon>
        <taxon>Perkinsus</taxon>
    </lineage>
</organism>